<feature type="coiled-coil region" evidence="9">
    <location>
        <begin position="367"/>
        <end position="394"/>
    </location>
</feature>
<dbReference type="InterPro" id="IPR053905">
    <property type="entry name" value="EF-G-like_DII"/>
</dbReference>
<keyword evidence="6 7" id="KW-0342">GTP-binding</keyword>
<feature type="binding site" evidence="7">
    <location>
        <begin position="584"/>
        <end position="587"/>
    </location>
    <ligand>
        <name>GTP</name>
        <dbReference type="ChEBI" id="CHEBI:37565"/>
    </ligand>
</feature>
<dbReference type="Proteomes" id="UP000007486">
    <property type="component" value="Chromosome"/>
</dbReference>
<dbReference type="GO" id="GO:0003743">
    <property type="term" value="F:translation initiation factor activity"/>
    <property type="evidence" value="ECO:0007669"/>
    <property type="project" value="UniProtKB-UniRule"/>
</dbReference>
<dbReference type="Gene3D" id="3.40.50.300">
    <property type="entry name" value="P-loop containing nucleotide triphosphate hydrolases"/>
    <property type="match status" value="1"/>
</dbReference>
<evidence type="ECO:0000256" key="10">
    <source>
        <dbReference type="SAM" id="MobiDB-lite"/>
    </source>
</evidence>
<protein>
    <recommendedName>
        <fullName evidence="2 7">Translation initiation factor IF-2</fullName>
    </recommendedName>
</protein>
<dbReference type="PANTHER" id="PTHR43381">
    <property type="entry name" value="TRANSLATION INITIATION FACTOR IF-2-RELATED"/>
    <property type="match status" value="1"/>
</dbReference>
<dbReference type="InterPro" id="IPR005225">
    <property type="entry name" value="Small_GTP-bd"/>
</dbReference>
<feature type="binding site" evidence="7">
    <location>
        <begin position="530"/>
        <end position="534"/>
    </location>
    <ligand>
        <name>GTP</name>
        <dbReference type="ChEBI" id="CHEBI:37565"/>
    </ligand>
</feature>
<name>F0R0T2_PHOSB</name>
<dbReference type="CDD" id="cd03692">
    <property type="entry name" value="mtIF2_IVc"/>
    <property type="match status" value="1"/>
</dbReference>
<dbReference type="SUPFAM" id="SSF52156">
    <property type="entry name" value="Initiation factor IF2/eIF5b, domain 3"/>
    <property type="match status" value="1"/>
</dbReference>
<dbReference type="NCBIfam" id="TIGR00487">
    <property type="entry name" value="IF-2"/>
    <property type="match status" value="1"/>
</dbReference>
<dbReference type="AlphaFoldDB" id="F0R0T2"/>
<comment type="similarity">
    <text evidence="1 7 8">Belongs to the TRAFAC class translation factor GTPase superfamily. Classic translation factor GTPase family. IF-2 subfamily.</text>
</comment>
<feature type="compositionally biased region" description="Basic and acidic residues" evidence="10">
    <location>
        <begin position="171"/>
        <end position="196"/>
    </location>
</feature>
<dbReference type="PROSITE" id="PS01176">
    <property type="entry name" value="IF2"/>
    <property type="match status" value="1"/>
</dbReference>
<feature type="region of interest" description="Disordered" evidence="10">
    <location>
        <begin position="122"/>
        <end position="209"/>
    </location>
</feature>
<feature type="compositionally biased region" description="Basic and acidic residues" evidence="10">
    <location>
        <begin position="242"/>
        <end position="289"/>
    </location>
</feature>
<evidence type="ECO:0000256" key="3">
    <source>
        <dbReference type="ARBA" id="ARBA00022540"/>
    </source>
</evidence>
<dbReference type="InterPro" id="IPR044145">
    <property type="entry name" value="IF2_II"/>
</dbReference>
<dbReference type="PANTHER" id="PTHR43381:SF5">
    <property type="entry name" value="TR-TYPE G DOMAIN-CONTAINING PROTEIN"/>
    <property type="match status" value="1"/>
</dbReference>
<dbReference type="InterPro" id="IPR015760">
    <property type="entry name" value="TIF_IF2"/>
</dbReference>
<organism evidence="12 13">
    <name type="scientific">Phocaeicola salanitronis (strain DSM 18170 / JCM 13657 / CCUG 60908 / BL78)</name>
    <name type="common">Bacteroides salanitronis</name>
    <dbReference type="NCBI Taxonomy" id="667015"/>
    <lineage>
        <taxon>Bacteria</taxon>
        <taxon>Pseudomonadati</taxon>
        <taxon>Bacteroidota</taxon>
        <taxon>Bacteroidia</taxon>
        <taxon>Bacteroidales</taxon>
        <taxon>Bacteroidaceae</taxon>
        <taxon>Phocaeicola</taxon>
    </lineage>
</organism>
<dbReference type="Gene3D" id="3.40.50.10050">
    <property type="entry name" value="Translation initiation factor IF- 2, domain 3"/>
    <property type="match status" value="1"/>
</dbReference>
<dbReference type="InterPro" id="IPR000795">
    <property type="entry name" value="T_Tr_GTP-bd_dom"/>
</dbReference>
<dbReference type="Gene3D" id="2.40.30.10">
    <property type="entry name" value="Translation factors"/>
    <property type="match status" value="2"/>
</dbReference>
<keyword evidence="4 7" id="KW-0547">Nucleotide-binding</keyword>
<evidence type="ECO:0000256" key="2">
    <source>
        <dbReference type="ARBA" id="ARBA00020675"/>
    </source>
</evidence>
<keyword evidence="9" id="KW-0175">Coiled coil</keyword>
<evidence type="ECO:0000256" key="1">
    <source>
        <dbReference type="ARBA" id="ARBA00007733"/>
    </source>
</evidence>
<dbReference type="NCBIfam" id="TIGR00231">
    <property type="entry name" value="small_GTP"/>
    <property type="match status" value="1"/>
</dbReference>
<gene>
    <name evidence="7" type="primary">infB</name>
    <name evidence="12" type="ordered locus">Bacsa_2772</name>
</gene>
<dbReference type="KEGG" id="bsa:Bacsa_2772"/>
<dbReference type="CDD" id="cd03702">
    <property type="entry name" value="IF2_mtIF2_II"/>
    <property type="match status" value="1"/>
</dbReference>
<dbReference type="InterPro" id="IPR027417">
    <property type="entry name" value="P-loop_NTPase"/>
</dbReference>
<dbReference type="Pfam" id="PF22042">
    <property type="entry name" value="EF-G_D2"/>
    <property type="match status" value="1"/>
</dbReference>
<dbReference type="InterPro" id="IPR000178">
    <property type="entry name" value="TF_IF2_bacterial-like"/>
</dbReference>
<dbReference type="OrthoDB" id="9811804at2"/>
<dbReference type="STRING" id="667015.Bacsa_2772"/>
<dbReference type="RefSeq" id="WP_013618678.1">
    <property type="nucleotide sequence ID" value="NC_015164.1"/>
</dbReference>
<comment type="function">
    <text evidence="7 8">One of the essential components for the initiation of protein synthesis. Protects formylmethionyl-tRNA from spontaneous hydrolysis and promotes its binding to the 30S ribosomal subunits. Also involved in the hydrolysis of GTP during the formation of the 70S ribosomal complex.</text>
</comment>
<accession>F0R0T2</accession>
<feature type="region of interest" description="Disordered" evidence="10">
    <location>
        <begin position="225"/>
        <end position="339"/>
    </location>
</feature>
<dbReference type="eggNOG" id="COG0532">
    <property type="taxonomic scope" value="Bacteria"/>
</dbReference>
<dbReference type="FunFam" id="3.40.50.10050:FF:000001">
    <property type="entry name" value="Translation initiation factor IF-2"/>
    <property type="match status" value="1"/>
</dbReference>
<sequence>MTIRLNKVTRNLNVGIATVVDFLQKQGYTVEANPNTKITEEQYAALVKEFSKDKDLKIESEKISQERQNKEHNMASVSIEGLQARKKKPEEIETVVPADVIPQLKPVGKIDLDSLNKKKVKAASAGPVAEKAGKTEPEALVSENVGEKDNVSAHEESHVEKPQDIEQINENLERPEPEQKAEGVKPNLMEEKKETPEVQTAEETTDDGIFKIRPTEFKSKINVVGQIDLAMLNQSTRPKKKSKEERRKEREEKDKLRLEQRKQMKDAIIKEIRKTDEKAEKGNDGDNSAKKKRNRINNKERVDINAAGSGVVMKNERPGKNASQGGGKHNKDRFKKSVVKPEVNDEDVAKQVKETLARLTNKGKNKAAKYRKEKRETIQNRQLEQEELEQEESKVLKLTEFVTANELASMMNVSVTQVISTCMSVGIMVSINQRLDAETINLVAEEFGFKTEYVSAEVAQAVEEEADAEEDLQPRAPIVTVMGHVDHGKTSLLDYIRKANVIAGEAGGITQHIGAYNVKLEDGRHITFLDTPGHEAFTAMRARGAKVTDVVIVIVAADDNVMPQTKEALNHAMAAGVPIVFAINKIDKPNANPDKIKEELAQMNFLVEEWGGKYQSQDISAKKGTGVKELLEKVLLEAEMLDLKANPNRKATGSIIESSLDKGRGYVATVLVSNGTLHVGDIVLAGKYYGKIKAMFNERNQRMKEAGPSEPVLILGLNGAPAAGDTFHVFDTDQEAREIANKREQLQREQGLRTQKMLTLDEVGRRLALGDFHELNVIVKGDVDGSVEALSDSLIKLSTEQIQVNVIHKGVGQISESDVSLAAASDAIIVGFQVRPSSNAAKLAEQEGVDIRKYSIIYDAIEEVKSAMEGMLAPTMKEQVTATIEVREVFNISKVGMVAGAMVKTGKVKRTDKARLIRDGIVIFTGAINALKRFKDDVKEVGTNFECGISLTNCNDLKVGDVIETFEEVEVKQTL</sequence>
<evidence type="ECO:0000313" key="12">
    <source>
        <dbReference type="EMBL" id="ADY37305.1"/>
    </source>
</evidence>
<evidence type="ECO:0000259" key="11">
    <source>
        <dbReference type="PROSITE" id="PS51722"/>
    </source>
</evidence>
<reference evidence="12 13" key="1">
    <citation type="journal article" date="2011" name="Stand. Genomic Sci.">
        <title>Complete genome sequence of Bacteroides salanitronis type strain (BL78).</title>
        <authorList>
            <person name="Gronow S."/>
            <person name="Held B."/>
            <person name="Lucas S."/>
            <person name="Lapidus A."/>
            <person name="Del Rio T.G."/>
            <person name="Nolan M."/>
            <person name="Tice H."/>
            <person name="Deshpande S."/>
            <person name="Cheng J.F."/>
            <person name="Pitluck S."/>
            <person name="Liolios K."/>
            <person name="Pagani I."/>
            <person name="Ivanova N."/>
            <person name="Mavromatis K."/>
            <person name="Pati A."/>
            <person name="Tapia R."/>
            <person name="Han C."/>
            <person name="Goodwin L."/>
            <person name="Chen A."/>
            <person name="Palaniappan K."/>
            <person name="Land M."/>
            <person name="Hauser L."/>
            <person name="Chang Y.J."/>
            <person name="Jeffries C.D."/>
            <person name="Brambilla E.M."/>
            <person name="Rohde M."/>
            <person name="Goker M."/>
            <person name="Detter J.C."/>
            <person name="Woyke T."/>
            <person name="Bristow J."/>
            <person name="Markowitz V."/>
            <person name="Hugenholtz P."/>
            <person name="Kyrpides N.C."/>
            <person name="Klenk H.P."/>
            <person name="Eisen J.A."/>
        </authorList>
    </citation>
    <scope>NUCLEOTIDE SEQUENCE [LARGE SCALE GENOMIC DNA]</scope>
    <source>
        <strain evidence="12 13">DSM 18170</strain>
    </source>
</reference>
<keyword evidence="13" id="KW-1185">Reference proteome</keyword>
<evidence type="ECO:0000256" key="9">
    <source>
        <dbReference type="SAM" id="Coils"/>
    </source>
</evidence>
<dbReference type="Pfam" id="PF11987">
    <property type="entry name" value="IF-2"/>
    <property type="match status" value="1"/>
</dbReference>
<dbReference type="HOGENOM" id="CLU_006301_0_1_10"/>
<dbReference type="FunFam" id="2.40.30.10:FF:000008">
    <property type="entry name" value="Translation initiation factor IF-2"/>
    <property type="match status" value="1"/>
</dbReference>
<keyword evidence="3 7" id="KW-0396">Initiation factor</keyword>
<keyword evidence="5 7" id="KW-0648">Protein biosynthesis</keyword>
<feature type="compositionally biased region" description="Basic residues" evidence="10">
    <location>
        <begin position="328"/>
        <end position="338"/>
    </location>
</feature>
<evidence type="ECO:0000256" key="6">
    <source>
        <dbReference type="ARBA" id="ARBA00023134"/>
    </source>
</evidence>
<evidence type="ECO:0000256" key="8">
    <source>
        <dbReference type="RuleBase" id="RU000644"/>
    </source>
</evidence>
<dbReference type="SUPFAM" id="SSF52540">
    <property type="entry name" value="P-loop containing nucleoside triphosphate hydrolases"/>
    <property type="match status" value="1"/>
</dbReference>
<dbReference type="SUPFAM" id="SSF50447">
    <property type="entry name" value="Translation proteins"/>
    <property type="match status" value="2"/>
</dbReference>
<dbReference type="GO" id="GO:0003924">
    <property type="term" value="F:GTPase activity"/>
    <property type="evidence" value="ECO:0007669"/>
    <property type="project" value="UniProtKB-UniRule"/>
</dbReference>
<evidence type="ECO:0000256" key="5">
    <source>
        <dbReference type="ARBA" id="ARBA00022917"/>
    </source>
</evidence>
<feature type="compositionally biased region" description="Basic and acidic residues" evidence="10">
    <location>
        <begin position="145"/>
        <end position="164"/>
    </location>
</feature>
<dbReference type="InterPro" id="IPR009000">
    <property type="entry name" value="Transl_B-barrel_sf"/>
</dbReference>
<feature type="domain" description="Tr-type G" evidence="11">
    <location>
        <begin position="474"/>
        <end position="644"/>
    </location>
</feature>
<dbReference type="Pfam" id="PF04760">
    <property type="entry name" value="IF2_N"/>
    <property type="match status" value="1"/>
</dbReference>
<evidence type="ECO:0000256" key="7">
    <source>
        <dbReference type="HAMAP-Rule" id="MF_00100"/>
    </source>
</evidence>
<dbReference type="InterPro" id="IPR036925">
    <property type="entry name" value="TIF_IF2_dom3_sf"/>
</dbReference>
<dbReference type="Pfam" id="PF00009">
    <property type="entry name" value="GTP_EFTU"/>
    <property type="match status" value="1"/>
</dbReference>
<comment type="subcellular location">
    <subcellularLocation>
        <location evidence="7">Cytoplasm</location>
    </subcellularLocation>
</comment>
<dbReference type="PROSITE" id="PS51722">
    <property type="entry name" value="G_TR_2"/>
    <property type="match status" value="1"/>
</dbReference>
<proteinExistence type="inferred from homology"/>
<dbReference type="GO" id="GO:0005525">
    <property type="term" value="F:GTP binding"/>
    <property type="evidence" value="ECO:0007669"/>
    <property type="project" value="UniProtKB-KW"/>
</dbReference>
<feature type="binding site" evidence="7">
    <location>
        <begin position="483"/>
        <end position="490"/>
    </location>
    <ligand>
        <name>GTP</name>
        <dbReference type="ChEBI" id="CHEBI:37565"/>
    </ligand>
</feature>
<evidence type="ECO:0000256" key="4">
    <source>
        <dbReference type="ARBA" id="ARBA00022741"/>
    </source>
</evidence>
<keyword evidence="7" id="KW-0963">Cytoplasm</keyword>
<dbReference type="CDD" id="cd01887">
    <property type="entry name" value="IF2_eIF5B"/>
    <property type="match status" value="1"/>
</dbReference>
<dbReference type="GO" id="GO:0005737">
    <property type="term" value="C:cytoplasm"/>
    <property type="evidence" value="ECO:0007669"/>
    <property type="project" value="UniProtKB-SubCell"/>
</dbReference>
<dbReference type="HAMAP" id="MF_00100_B">
    <property type="entry name" value="IF_2_B"/>
    <property type="match status" value="1"/>
</dbReference>
<comment type="caution">
    <text evidence="7">Lacks conserved residue(s) required for the propagation of feature annotation.</text>
</comment>
<evidence type="ECO:0000313" key="13">
    <source>
        <dbReference type="Proteomes" id="UP000007486"/>
    </source>
</evidence>
<dbReference type="InterPro" id="IPR006847">
    <property type="entry name" value="IF2_N"/>
</dbReference>
<dbReference type="FunFam" id="2.40.30.10:FF:000007">
    <property type="entry name" value="Translation initiation factor IF-2"/>
    <property type="match status" value="1"/>
</dbReference>
<dbReference type="FunFam" id="3.40.50.300:FF:000019">
    <property type="entry name" value="Translation initiation factor IF-2"/>
    <property type="match status" value="1"/>
</dbReference>
<dbReference type="InterPro" id="IPR023115">
    <property type="entry name" value="TIF_IF2_dom3"/>
</dbReference>
<dbReference type="EMBL" id="CP002530">
    <property type="protein sequence ID" value="ADY37305.1"/>
    <property type="molecule type" value="Genomic_DNA"/>
</dbReference>